<evidence type="ECO:0000256" key="3">
    <source>
        <dbReference type="ARBA" id="ARBA00023242"/>
    </source>
</evidence>
<protein>
    <submittedName>
        <fullName evidence="7">Uncharacterized protein</fullName>
    </submittedName>
</protein>
<comment type="subcellular location">
    <subcellularLocation>
        <location evidence="1">Nucleus</location>
    </subcellularLocation>
</comment>
<feature type="domain" description="POPLD" evidence="5">
    <location>
        <begin position="560"/>
        <end position="649"/>
    </location>
</feature>
<dbReference type="Pfam" id="PF06978">
    <property type="entry name" value="POP1_N"/>
    <property type="match status" value="1"/>
</dbReference>
<keyword evidence="3" id="KW-0539">Nucleus</keyword>
<dbReference type="InterPro" id="IPR012590">
    <property type="entry name" value="POPLD_dom"/>
</dbReference>
<accession>A0A6H5G825</accession>
<evidence type="ECO:0000256" key="2">
    <source>
        <dbReference type="ARBA" id="ARBA00022694"/>
    </source>
</evidence>
<evidence type="ECO:0000313" key="8">
    <source>
        <dbReference type="Proteomes" id="UP000479000"/>
    </source>
</evidence>
<gene>
    <name evidence="7" type="ORF">NTEN_LOCUS4975</name>
</gene>
<keyword evidence="2" id="KW-0819">tRNA processing</keyword>
<dbReference type="PANTHER" id="PTHR22731">
    <property type="entry name" value="RIBONUCLEASES P/MRP PROTEIN SUBUNIT POP1"/>
    <property type="match status" value="1"/>
</dbReference>
<evidence type="ECO:0000313" key="7">
    <source>
        <dbReference type="EMBL" id="CAA9998692.1"/>
    </source>
</evidence>
<evidence type="ECO:0000259" key="4">
    <source>
        <dbReference type="Pfam" id="PF06978"/>
    </source>
</evidence>
<name>A0A6H5G825_9HEMI</name>
<dbReference type="GO" id="GO:0001682">
    <property type="term" value="P:tRNA 5'-leader removal"/>
    <property type="evidence" value="ECO:0007669"/>
    <property type="project" value="InterPro"/>
</dbReference>
<proteinExistence type="predicted"/>
<dbReference type="AlphaFoldDB" id="A0A6H5G825"/>
<dbReference type="OrthoDB" id="442863at2759"/>
<feature type="domain" description="POP1 C-terminal" evidence="6">
    <location>
        <begin position="686"/>
        <end position="796"/>
    </location>
</feature>
<evidence type="ECO:0000259" key="6">
    <source>
        <dbReference type="Pfam" id="PF22770"/>
    </source>
</evidence>
<keyword evidence="8" id="KW-1185">Reference proteome</keyword>
<dbReference type="GO" id="GO:0005655">
    <property type="term" value="C:nucleolar ribonuclease P complex"/>
    <property type="evidence" value="ECO:0007669"/>
    <property type="project" value="InterPro"/>
</dbReference>
<dbReference type="EMBL" id="CADCXU010007304">
    <property type="protein sequence ID" value="CAA9998692.1"/>
    <property type="molecule type" value="Genomic_DNA"/>
</dbReference>
<evidence type="ECO:0000259" key="5">
    <source>
        <dbReference type="Pfam" id="PF08170"/>
    </source>
</evidence>
<dbReference type="InterPro" id="IPR009723">
    <property type="entry name" value="Pop1_N"/>
</dbReference>
<reference evidence="7 8" key="1">
    <citation type="submission" date="2020-02" db="EMBL/GenBank/DDBJ databases">
        <authorList>
            <person name="Ferguson B K."/>
        </authorList>
    </citation>
    <scope>NUCLEOTIDE SEQUENCE [LARGE SCALE GENOMIC DNA]</scope>
</reference>
<dbReference type="PANTHER" id="PTHR22731:SF3">
    <property type="entry name" value="RIBONUCLEASES P_MRP PROTEIN SUBUNIT POP1"/>
    <property type="match status" value="1"/>
</dbReference>
<dbReference type="Pfam" id="PF08170">
    <property type="entry name" value="POPLD"/>
    <property type="match status" value="1"/>
</dbReference>
<sequence length="796" mass="90719">MGEKVDGKRRDTETRGYQTCGAFCPATAALVRPAARVAQRVALPIPPPLGGVGETVSCPCQISKKFLIAHITDVNRIRSSGLGHLLQNFKTRTTGIETTNDFATRKNFPRHLRRRAMSHNVKRIPNRIRWIHEACREKSNTREGPNKIPRRKWRRRPRELLKEYNRRQKKFIWLETHIWHAKRFFMTEKWGYKLPYRPCDKNYRACYRASSEHCLLQDYSFLNCIELKGDFHCIVEGLKCHSSDRAGTSFDSRTVIDGQRSGRVIFYHGNRFPKGAVGEVDFLWNPTTLSLTAEKEKERVIWIWAHPAFAAEIIYDLVTTFGLAQEEEDVPEGDDELPEASSVEMEKLQNRNVPFSRTPKYSNGGLRMTILKDTLNRFRLTGPLSQAVLANVMRPIEFERRSVQDWASDYHKDPGDDGKRMSVYRNQVEFWMKCKTATSPAQLPPNCVIPLTIYDPRFTMPNLRTKATSVDEDQQLIQSPLDAKDLISPLWPAEIRDRVTFGKLSTAKINEMRAAKFVPGVDVEQPKDASAPVDYPAIPVLLLQRPGSQQTSKRLGYNSGWDVVCPAGYGMPMWLAFVMNGARAAGIREAELLERESCSLGPIVPDSDAGAREENDKKAQMMDEHFRRPPAKRLNYIELGIPSPFKCQWDLLVRDWCEQDEFYVLRNKFILRSLQNGLENRVKVFRQAKKKGKELATAPEPSGPTDSREIVEDHAKLQRDLWLPSNTSIKNHCSRTIIGFVTNGDFCFTEGSSSGVGYVSLDGLSYYLSTVAVGNEVLIRCTNSTLYRPARINIIV</sequence>
<dbReference type="Proteomes" id="UP000479000">
    <property type="component" value="Unassembled WGS sequence"/>
</dbReference>
<dbReference type="InterPro" id="IPR055079">
    <property type="entry name" value="POP1_C"/>
</dbReference>
<feature type="domain" description="Pop1 N-terminal" evidence="4">
    <location>
        <begin position="138"/>
        <end position="229"/>
    </location>
</feature>
<evidence type="ECO:0000256" key="1">
    <source>
        <dbReference type="ARBA" id="ARBA00004123"/>
    </source>
</evidence>
<dbReference type="InterPro" id="IPR039182">
    <property type="entry name" value="Pop1"/>
</dbReference>
<dbReference type="GO" id="GO:0000172">
    <property type="term" value="C:ribonuclease MRP complex"/>
    <property type="evidence" value="ECO:0007669"/>
    <property type="project" value="InterPro"/>
</dbReference>
<organism evidence="7 8">
    <name type="scientific">Nesidiocoris tenuis</name>
    <dbReference type="NCBI Taxonomy" id="355587"/>
    <lineage>
        <taxon>Eukaryota</taxon>
        <taxon>Metazoa</taxon>
        <taxon>Ecdysozoa</taxon>
        <taxon>Arthropoda</taxon>
        <taxon>Hexapoda</taxon>
        <taxon>Insecta</taxon>
        <taxon>Pterygota</taxon>
        <taxon>Neoptera</taxon>
        <taxon>Paraneoptera</taxon>
        <taxon>Hemiptera</taxon>
        <taxon>Heteroptera</taxon>
        <taxon>Panheteroptera</taxon>
        <taxon>Cimicomorpha</taxon>
        <taxon>Miridae</taxon>
        <taxon>Dicyphina</taxon>
        <taxon>Nesidiocoris</taxon>
    </lineage>
</organism>
<dbReference type="Pfam" id="PF22770">
    <property type="entry name" value="POP1_C"/>
    <property type="match status" value="1"/>
</dbReference>